<dbReference type="CDD" id="cd14688">
    <property type="entry name" value="bZIP_YAP"/>
    <property type="match status" value="1"/>
</dbReference>
<evidence type="ECO:0000256" key="1">
    <source>
        <dbReference type="SAM" id="Coils"/>
    </source>
</evidence>
<dbReference type="GeneID" id="27707123"/>
<evidence type="ECO:0008006" key="5">
    <source>
        <dbReference type="Google" id="ProtNLM"/>
    </source>
</evidence>
<dbReference type="AlphaFoldDB" id="A0A0D2J0Q6"/>
<dbReference type="RefSeq" id="XP_016637034.1">
    <property type="nucleotide sequence ID" value="XM_016771895.1"/>
</dbReference>
<evidence type="ECO:0000313" key="3">
    <source>
        <dbReference type="EMBL" id="KIY02912.1"/>
    </source>
</evidence>
<proteinExistence type="predicted"/>
<keyword evidence="4" id="KW-1185">Reference proteome</keyword>
<dbReference type="VEuPathDB" id="FungiDB:Z520_01377"/>
<name>A0A0D2J0Q6_9EURO</name>
<feature type="coiled-coil region" evidence="1">
    <location>
        <begin position="48"/>
        <end position="94"/>
    </location>
</feature>
<reference evidence="3 4" key="1">
    <citation type="submission" date="2015-01" db="EMBL/GenBank/DDBJ databases">
        <title>The Genome Sequence of Fonsecaea multimorphosa CBS 102226.</title>
        <authorList>
            <consortium name="The Broad Institute Genomics Platform"/>
            <person name="Cuomo C."/>
            <person name="de Hoog S."/>
            <person name="Gorbushina A."/>
            <person name="Stielow B."/>
            <person name="Teixiera M."/>
            <person name="Abouelleil A."/>
            <person name="Chapman S.B."/>
            <person name="Priest M."/>
            <person name="Young S.K."/>
            <person name="Wortman J."/>
            <person name="Nusbaum C."/>
            <person name="Birren B."/>
        </authorList>
    </citation>
    <scope>NUCLEOTIDE SEQUENCE [LARGE SCALE GENOMIC DNA]</scope>
    <source>
        <strain evidence="3 4">CBS 102226</strain>
    </source>
</reference>
<dbReference type="Pfam" id="PF11905">
    <property type="entry name" value="DUF3425"/>
    <property type="match status" value="1"/>
</dbReference>
<dbReference type="EMBL" id="KN848063">
    <property type="protein sequence ID" value="KIY02912.1"/>
    <property type="molecule type" value="Genomic_DNA"/>
</dbReference>
<evidence type="ECO:0000313" key="4">
    <source>
        <dbReference type="Proteomes" id="UP000053411"/>
    </source>
</evidence>
<sequence length="526" mass="60098">MENMGTEVMLPLHLSAGPPPPSRKPKQISDKRRDKKRVADRHCQRQARARTKNKIAELESLVAHLTSQSGNEVCRELREQLEIARTESRSLKRKLATIYSLAHINPDDVSEGRLDVAEKEHADFSPSVALLAPSKPSPLVADELQTESSSEAGRQPRGPVCNVHGEAEFGFALDGSLNLNFSDAMFDEQTFNPMGLGPTPLVMDEMAGPHSSNNTTVTATATTSIPLSFPESGSSCTCSHHTHPHKQANMWTYVSETLMDWKTHNWPKLRNGNTADDIAVRAVIEGWDEPSLANLSDLWRILREVDEKVWAGSRDVDRLAVLCIMHLLLQCHLNPTEENKAKLPAWYRPRPSQVAQKHAYAIDFFVWPGIRERFVYHYHKYCSNRFWSLLAQHFRFVWPYDLRDCYVHNRSTNRYQLSDLFKRHLNELTSFTFDKDMFGNYPEFDSDIPKYMKIPQTLGQGQLPSQLRNELLKRRYNEMHAHQKLLGFAPMPPTGSQDQWYVPPNDMTKSVGPLLWAPAQPINQYF</sequence>
<organism evidence="3 4">
    <name type="scientific">Fonsecaea multimorphosa CBS 102226</name>
    <dbReference type="NCBI Taxonomy" id="1442371"/>
    <lineage>
        <taxon>Eukaryota</taxon>
        <taxon>Fungi</taxon>
        <taxon>Dikarya</taxon>
        <taxon>Ascomycota</taxon>
        <taxon>Pezizomycotina</taxon>
        <taxon>Eurotiomycetes</taxon>
        <taxon>Chaetothyriomycetidae</taxon>
        <taxon>Chaetothyriales</taxon>
        <taxon>Herpotrichiellaceae</taxon>
        <taxon>Fonsecaea</taxon>
    </lineage>
</organism>
<protein>
    <recommendedName>
        <fullName evidence="5">BZIP domain-containing protein</fullName>
    </recommendedName>
</protein>
<gene>
    <name evidence="3" type="ORF">Z520_01377</name>
</gene>
<dbReference type="InterPro" id="IPR021833">
    <property type="entry name" value="DUF3425"/>
</dbReference>
<dbReference type="Proteomes" id="UP000053411">
    <property type="component" value="Unassembled WGS sequence"/>
</dbReference>
<keyword evidence="1" id="KW-0175">Coiled coil</keyword>
<evidence type="ECO:0000256" key="2">
    <source>
        <dbReference type="SAM" id="MobiDB-lite"/>
    </source>
</evidence>
<accession>A0A0D2J0Q6</accession>
<feature type="region of interest" description="Disordered" evidence="2">
    <location>
        <begin position="1"/>
        <end position="48"/>
    </location>
</feature>
<dbReference type="OrthoDB" id="5086080at2759"/>
<dbReference type="PANTHER" id="PTHR37012">
    <property type="entry name" value="B-ZIP TRANSCRIPTION FACTOR (EUROFUNG)-RELATED"/>
    <property type="match status" value="1"/>
</dbReference>
<feature type="compositionally biased region" description="Basic residues" evidence="2">
    <location>
        <begin position="33"/>
        <end position="48"/>
    </location>
</feature>
<dbReference type="PANTHER" id="PTHR37012:SF7">
    <property type="entry name" value="B-ZIP TRANSCRIPTION FACTOR (EUROFUNG)-RELATED"/>
    <property type="match status" value="1"/>
</dbReference>